<reference evidence="5" key="1">
    <citation type="submission" date="2021-06" db="EMBL/GenBank/DDBJ databases">
        <title>Description of novel taxa of the family Lachnospiraceae.</title>
        <authorList>
            <person name="Chaplin A.V."/>
            <person name="Sokolova S.R."/>
            <person name="Pikina A.P."/>
            <person name="Korzhanova M."/>
            <person name="Belova V."/>
            <person name="Korostin D."/>
            <person name="Efimov B.A."/>
        </authorList>
    </citation>
    <scope>NUCLEOTIDE SEQUENCE</scope>
    <source>
        <strain evidence="5">ASD5720</strain>
    </source>
</reference>
<dbReference type="InterPro" id="IPR014710">
    <property type="entry name" value="RmlC-like_jellyroll"/>
</dbReference>
<gene>
    <name evidence="5" type="ORF">KTH89_08305</name>
</gene>
<name>A0A949K727_9FIRM</name>
<evidence type="ECO:0000256" key="1">
    <source>
        <dbReference type="ARBA" id="ARBA00023015"/>
    </source>
</evidence>
<dbReference type="Pfam" id="PF02311">
    <property type="entry name" value="AraC_binding"/>
    <property type="match status" value="1"/>
</dbReference>
<keyword evidence="2" id="KW-0238">DNA-binding</keyword>
<evidence type="ECO:0000256" key="2">
    <source>
        <dbReference type="ARBA" id="ARBA00023125"/>
    </source>
</evidence>
<evidence type="ECO:0000313" key="5">
    <source>
        <dbReference type="EMBL" id="MBU9736537.1"/>
    </source>
</evidence>
<dbReference type="Gene3D" id="2.60.120.10">
    <property type="entry name" value="Jelly Rolls"/>
    <property type="match status" value="1"/>
</dbReference>
<dbReference type="InterPro" id="IPR018062">
    <property type="entry name" value="HTH_AraC-typ_CS"/>
</dbReference>
<dbReference type="InterPro" id="IPR020449">
    <property type="entry name" value="Tscrpt_reg_AraC-type_HTH"/>
</dbReference>
<dbReference type="Pfam" id="PF12833">
    <property type="entry name" value="HTH_18"/>
    <property type="match status" value="1"/>
</dbReference>
<dbReference type="PRINTS" id="PR00032">
    <property type="entry name" value="HTHARAC"/>
</dbReference>
<dbReference type="Proteomes" id="UP000712157">
    <property type="component" value="Unassembled WGS sequence"/>
</dbReference>
<dbReference type="InterPro" id="IPR037923">
    <property type="entry name" value="HTH-like"/>
</dbReference>
<protein>
    <submittedName>
        <fullName evidence="5">AraC family transcriptional regulator</fullName>
    </submittedName>
</protein>
<proteinExistence type="predicted"/>
<keyword evidence="6" id="KW-1185">Reference proteome</keyword>
<dbReference type="InterPro" id="IPR003313">
    <property type="entry name" value="AraC-bd"/>
</dbReference>
<dbReference type="Gene3D" id="1.10.10.60">
    <property type="entry name" value="Homeodomain-like"/>
    <property type="match status" value="2"/>
</dbReference>
<dbReference type="InterPro" id="IPR009057">
    <property type="entry name" value="Homeodomain-like_sf"/>
</dbReference>
<accession>A0A949K727</accession>
<dbReference type="PANTHER" id="PTHR43280:SF2">
    <property type="entry name" value="HTH-TYPE TRANSCRIPTIONAL REGULATOR EXSA"/>
    <property type="match status" value="1"/>
</dbReference>
<dbReference type="AlphaFoldDB" id="A0A949K727"/>
<dbReference type="SUPFAM" id="SSF46689">
    <property type="entry name" value="Homeodomain-like"/>
    <property type="match status" value="2"/>
</dbReference>
<feature type="domain" description="HTH araC/xylS-type" evidence="4">
    <location>
        <begin position="194"/>
        <end position="292"/>
    </location>
</feature>
<comment type="caution">
    <text evidence="5">The sequence shown here is derived from an EMBL/GenBank/DDBJ whole genome shotgun (WGS) entry which is preliminary data.</text>
</comment>
<keyword evidence="1" id="KW-0805">Transcription regulation</keyword>
<dbReference type="PROSITE" id="PS00041">
    <property type="entry name" value="HTH_ARAC_FAMILY_1"/>
    <property type="match status" value="1"/>
</dbReference>
<dbReference type="InterPro" id="IPR018060">
    <property type="entry name" value="HTH_AraC"/>
</dbReference>
<dbReference type="PROSITE" id="PS01124">
    <property type="entry name" value="HTH_ARAC_FAMILY_2"/>
    <property type="match status" value="1"/>
</dbReference>
<evidence type="ECO:0000259" key="4">
    <source>
        <dbReference type="PROSITE" id="PS01124"/>
    </source>
</evidence>
<dbReference type="PANTHER" id="PTHR43280">
    <property type="entry name" value="ARAC-FAMILY TRANSCRIPTIONAL REGULATOR"/>
    <property type="match status" value="1"/>
</dbReference>
<evidence type="ECO:0000313" key="6">
    <source>
        <dbReference type="Proteomes" id="UP000712157"/>
    </source>
</evidence>
<dbReference type="GO" id="GO:0043565">
    <property type="term" value="F:sequence-specific DNA binding"/>
    <property type="evidence" value="ECO:0007669"/>
    <property type="project" value="InterPro"/>
</dbReference>
<dbReference type="RefSeq" id="WP_238721361.1">
    <property type="nucleotide sequence ID" value="NZ_JAHQCW010000010.1"/>
</dbReference>
<sequence length="294" mass="34883">MIQINNPQFKEKADHRIGLLPLKLYHMPYSQKISSFPMHWHNEFEITLAQSGKGLYRIDSREYIIEKNDIIIISPRVMHSGQRMEQLDFVTDSFVFQPGFLSSALPEVTSLNYLNPIFEGELCFIQIIRPSQPGHKDLKHCFLNMKSCYINKEPYYELRLKELLLHFFYLLFHHNFLSIQKSRPVIRENEEKIRIALKYIEEHYSDDLSIDKLADLTGFSPCHFMNTFKKYVGLPCNKYITQFRLDLAAKLLSETRDPIMNIALMIGYNNISYFNRSFRDKFGITPREYRNEFL</sequence>
<organism evidence="5 6">
    <name type="scientific">Diplocloster agilis</name>
    <dbReference type="NCBI Taxonomy" id="2850323"/>
    <lineage>
        <taxon>Bacteria</taxon>
        <taxon>Bacillati</taxon>
        <taxon>Bacillota</taxon>
        <taxon>Clostridia</taxon>
        <taxon>Lachnospirales</taxon>
        <taxon>Lachnospiraceae</taxon>
        <taxon>Diplocloster</taxon>
    </lineage>
</organism>
<dbReference type="SMART" id="SM00342">
    <property type="entry name" value="HTH_ARAC"/>
    <property type="match status" value="1"/>
</dbReference>
<dbReference type="GO" id="GO:0003700">
    <property type="term" value="F:DNA-binding transcription factor activity"/>
    <property type="evidence" value="ECO:0007669"/>
    <property type="project" value="InterPro"/>
</dbReference>
<dbReference type="EMBL" id="JAHQCW010000010">
    <property type="protein sequence ID" value="MBU9736537.1"/>
    <property type="molecule type" value="Genomic_DNA"/>
</dbReference>
<dbReference type="SUPFAM" id="SSF51215">
    <property type="entry name" value="Regulatory protein AraC"/>
    <property type="match status" value="1"/>
</dbReference>
<keyword evidence="3" id="KW-0804">Transcription</keyword>
<evidence type="ECO:0000256" key="3">
    <source>
        <dbReference type="ARBA" id="ARBA00023163"/>
    </source>
</evidence>